<gene>
    <name evidence="2" type="ORF">BGI42_14895</name>
</gene>
<keyword evidence="3" id="KW-1185">Reference proteome</keyword>
<feature type="domain" description="DUF1659" evidence="1">
    <location>
        <begin position="9"/>
        <end position="74"/>
    </location>
</feature>
<keyword evidence="2" id="KW-0614">Plasmid</keyword>
<dbReference type="AlphaFoldDB" id="A0A1D7XNW6"/>
<sequence>MSKIDDLIVGCSLSMEVQNGTDKLGDPVYKKKTFSNVNPNIKSEDLFEVATALEDVINADCRNFFKNNTFKLMNNPEE</sequence>
<dbReference type="KEGG" id="ctae:BGI42_14895"/>
<dbReference type="Proteomes" id="UP000094652">
    <property type="component" value="Plasmid pCt2"/>
</dbReference>
<organism evidence="2 3">
    <name type="scientific">Clostridium taeniosporum</name>
    <dbReference type="NCBI Taxonomy" id="394958"/>
    <lineage>
        <taxon>Bacteria</taxon>
        <taxon>Bacillati</taxon>
        <taxon>Bacillota</taxon>
        <taxon>Clostridia</taxon>
        <taxon>Eubacteriales</taxon>
        <taxon>Clostridiaceae</taxon>
        <taxon>Clostridium</taxon>
    </lineage>
</organism>
<proteinExistence type="predicted"/>
<dbReference type="EMBL" id="CP017255">
    <property type="protein sequence ID" value="AOR25031.1"/>
    <property type="molecule type" value="Genomic_DNA"/>
</dbReference>
<accession>A0A1D7XNW6</accession>
<name>A0A1D7XNW6_9CLOT</name>
<evidence type="ECO:0000313" key="2">
    <source>
        <dbReference type="EMBL" id="AOR25031.1"/>
    </source>
</evidence>
<evidence type="ECO:0000313" key="3">
    <source>
        <dbReference type="Proteomes" id="UP000094652"/>
    </source>
</evidence>
<dbReference type="InterPro" id="IPR012454">
    <property type="entry name" value="DUF1659"/>
</dbReference>
<protein>
    <submittedName>
        <fullName evidence="2">DUF1659 domain-containing protein</fullName>
    </submittedName>
</protein>
<evidence type="ECO:0000259" key="1">
    <source>
        <dbReference type="Pfam" id="PF07872"/>
    </source>
</evidence>
<reference evidence="3" key="1">
    <citation type="submission" date="2016-09" db="EMBL/GenBank/DDBJ databases">
        <title>Genomics of Clostridium taeniosporum, an organism which forms endospores with ribbon-like appendages.</title>
        <authorList>
            <person name="Walker J.R."/>
        </authorList>
    </citation>
    <scope>NUCLEOTIDE SEQUENCE [LARGE SCALE GENOMIC DNA]</scope>
    <source>
        <strain evidence="3">1/k</strain>
        <plasmid evidence="3">Plasmid pct2</plasmid>
    </source>
</reference>
<dbReference type="OrthoDB" id="1936913at2"/>
<geneLocation type="plasmid" evidence="3">
    <name>pct2</name>
</geneLocation>
<dbReference type="Pfam" id="PF07872">
    <property type="entry name" value="DUF1659"/>
    <property type="match status" value="1"/>
</dbReference>
<dbReference type="RefSeq" id="WP_069681150.1">
    <property type="nucleotide sequence ID" value="NZ_CP017255.2"/>
</dbReference>